<proteinExistence type="inferred from homology"/>
<evidence type="ECO:0000256" key="1">
    <source>
        <dbReference type="ARBA" id="ARBA00000971"/>
    </source>
</evidence>
<dbReference type="GO" id="GO:0005634">
    <property type="term" value="C:nucleus"/>
    <property type="evidence" value="ECO:0007669"/>
    <property type="project" value="TreeGrafter"/>
</dbReference>
<evidence type="ECO:0000256" key="8">
    <source>
        <dbReference type="SAM" id="MobiDB-lite"/>
    </source>
</evidence>
<feature type="region of interest" description="Disordered" evidence="8">
    <location>
        <begin position="1"/>
        <end position="30"/>
    </location>
</feature>
<dbReference type="GO" id="GO:0008160">
    <property type="term" value="F:protein tyrosine phosphatase activator activity"/>
    <property type="evidence" value="ECO:0007669"/>
    <property type="project" value="TreeGrafter"/>
</dbReference>
<evidence type="ECO:0000256" key="5">
    <source>
        <dbReference type="ARBA" id="ARBA00023110"/>
    </source>
</evidence>
<evidence type="ECO:0000256" key="7">
    <source>
        <dbReference type="RuleBase" id="RU361210"/>
    </source>
</evidence>
<evidence type="ECO:0000256" key="2">
    <source>
        <dbReference type="ARBA" id="ARBA00004496"/>
    </source>
</evidence>
<dbReference type="GO" id="GO:0000159">
    <property type="term" value="C:protein phosphatase type 2A complex"/>
    <property type="evidence" value="ECO:0007669"/>
    <property type="project" value="TreeGrafter"/>
</dbReference>
<dbReference type="InterPro" id="IPR037218">
    <property type="entry name" value="PTPA_sf"/>
</dbReference>
<organism evidence="9 10">
    <name type="scientific">Leishmania donovani</name>
    <dbReference type="NCBI Taxonomy" id="5661"/>
    <lineage>
        <taxon>Eukaryota</taxon>
        <taxon>Discoba</taxon>
        <taxon>Euglenozoa</taxon>
        <taxon>Kinetoplastea</taxon>
        <taxon>Metakinetoplastina</taxon>
        <taxon>Trypanosomatida</taxon>
        <taxon>Trypanosomatidae</taxon>
        <taxon>Leishmaniinae</taxon>
        <taxon>Leishmania</taxon>
    </lineage>
</organism>
<dbReference type="GO" id="GO:0003755">
    <property type="term" value="F:peptidyl-prolyl cis-trans isomerase activity"/>
    <property type="evidence" value="ECO:0007669"/>
    <property type="project" value="UniProtKB-KW"/>
</dbReference>
<comment type="catalytic activity">
    <reaction evidence="1 7">
        <text>[protein]-peptidylproline (omega=180) = [protein]-peptidylproline (omega=0)</text>
        <dbReference type="Rhea" id="RHEA:16237"/>
        <dbReference type="Rhea" id="RHEA-COMP:10747"/>
        <dbReference type="Rhea" id="RHEA-COMP:10748"/>
        <dbReference type="ChEBI" id="CHEBI:83833"/>
        <dbReference type="ChEBI" id="CHEBI:83834"/>
        <dbReference type="EC" id="5.2.1.8"/>
    </reaction>
</comment>
<dbReference type="CDD" id="cd04087">
    <property type="entry name" value="PTPA"/>
    <property type="match status" value="1"/>
</dbReference>
<protein>
    <recommendedName>
        <fullName evidence="7">Serine/threonine-protein phosphatase 2A activator</fullName>
        <ecNumber evidence="7">5.2.1.8</ecNumber>
    </recommendedName>
    <alternativeName>
        <fullName evidence="7">Phosphotyrosyl phosphatase activator</fullName>
    </alternativeName>
</protein>
<dbReference type="AlphaFoldDB" id="A0A504Y4R9"/>
<dbReference type="GO" id="GO:0005737">
    <property type="term" value="C:cytoplasm"/>
    <property type="evidence" value="ECO:0007669"/>
    <property type="project" value="UniProtKB-SubCell"/>
</dbReference>
<evidence type="ECO:0000313" key="9">
    <source>
        <dbReference type="EMBL" id="TPP52437.1"/>
    </source>
</evidence>
<evidence type="ECO:0000256" key="3">
    <source>
        <dbReference type="ARBA" id="ARBA00011019"/>
    </source>
</evidence>
<evidence type="ECO:0000256" key="6">
    <source>
        <dbReference type="ARBA" id="ARBA00023235"/>
    </source>
</evidence>
<comment type="caution">
    <text evidence="9">The sequence shown here is derived from an EMBL/GenBank/DDBJ whole genome shotgun (WGS) entry which is preliminary data.</text>
</comment>
<keyword evidence="6 7" id="KW-0413">Isomerase</keyword>
<comment type="subcellular location">
    <subcellularLocation>
        <location evidence="2 7">Cytoplasm</location>
    </subcellularLocation>
</comment>
<dbReference type="SUPFAM" id="SSF140984">
    <property type="entry name" value="PTPA-like"/>
    <property type="match status" value="1"/>
</dbReference>
<dbReference type="EMBL" id="RHLC01000029">
    <property type="protein sequence ID" value="TPP52437.1"/>
    <property type="molecule type" value="Genomic_DNA"/>
</dbReference>
<keyword evidence="4 7" id="KW-0963">Cytoplasm</keyword>
<keyword evidence="5 7" id="KW-0697">Rotamase</keyword>
<dbReference type="EC" id="5.2.1.8" evidence="7"/>
<dbReference type="Pfam" id="PF03095">
    <property type="entry name" value="PTPA"/>
    <property type="match status" value="1"/>
</dbReference>
<dbReference type="InterPro" id="IPR043170">
    <property type="entry name" value="PTPA_C_lid"/>
</dbReference>
<comment type="function">
    <text evidence="7">PPIases accelerate the folding of proteins. It catalyzes the cis-trans isomerization of proline imidic peptide bonds in oligopeptides.</text>
</comment>
<dbReference type="PANTHER" id="PTHR10012">
    <property type="entry name" value="SERINE/THREONINE-PROTEIN PHOSPHATASE 2A REGULATORY SUBUNIT B"/>
    <property type="match status" value="1"/>
</dbReference>
<accession>A0A504Y4R9</accession>
<dbReference type="Gene3D" id="1.20.120.1150">
    <property type="match status" value="1"/>
</dbReference>
<gene>
    <name evidence="9" type="ORF">CGC21_10140</name>
</gene>
<name>A0A504Y4R9_LEIDO</name>
<dbReference type="FunFam" id="1.20.120.1150:FF:000007">
    <property type="entry name" value="Serine/threonine-protein phosphatase 2A activator"/>
    <property type="match status" value="1"/>
</dbReference>
<dbReference type="VEuPathDB" id="TriTrypDB:LDHU3_07.0260"/>
<evidence type="ECO:0000313" key="10">
    <source>
        <dbReference type="Proteomes" id="UP000318447"/>
    </source>
</evidence>
<dbReference type="VEuPathDB" id="TriTrypDB:LdCL_070007000"/>
<dbReference type="GO" id="GO:0007052">
    <property type="term" value="P:mitotic spindle organization"/>
    <property type="evidence" value="ECO:0007669"/>
    <property type="project" value="TreeGrafter"/>
</dbReference>
<comment type="similarity">
    <text evidence="3 7">Belongs to the PTPA-type PPIase family.</text>
</comment>
<dbReference type="VEuPathDB" id="TriTrypDB:LdBPK_070350.1"/>
<dbReference type="Proteomes" id="UP000318447">
    <property type="component" value="Unassembled WGS sequence"/>
</dbReference>
<evidence type="ECO:0000256" key="4">
    <source>
        <dbReference type="ARBA" id="ARBA00022490"/>
    </source>
</evidence>
<sequence length="531" mass="58675">MSGSDAMATHASRWRPTQNPAAVRKYSSETAAPQPPAKIILEDHSLVEVFRRSAAFQRIIAYVQGCSEAVESTPNHQRLSATVDDCDDTVRYLVTDYLPRLHDIVTAIPLEDMAQQRFGNRAKRVFHARLEETVVADMEKLVRTFPTSAGRSEEAITDMATEVAAYVMDSFGNATRLDYGSGHELHFFIVIMICLEEHGDGGGSLKDEPARRQDYIFYIFHEYMRLVRRLQKRYSLEPAGSHGVWGLDDYHHIPYIFGGAQLINAEVQPVKPAADQEAMVVLPKHICDRAKVEMLKDSYLYFSMIAWILENKTGPFHEHSNMLYNISGVEHWSKIYSGMVKMFAAEVLAKFNVSQHLLFGRHLPWNTKTISLVPSPYSVRDSGATDAASVPRGSIPAAYICTSGSHQRRTYEDGGRSGVERSRAVRAPAALDTSLTGTRGEREEPTATLSSFLSSTPFTTLHTAPIIPALRAGAAPRYTDTTRSAIQPTCCEADASAHSLHAAQHSFGLSRGYSDSAEDTVACTPASDITA</sequence>
<reference evidence="10" key="1">
    <citation type="submission" date="2019-02" db="EMBL/GenBank/DDBJ databases">
        <title>FDA dAtabase for Regulatory Grade micrObial Sequences (FDA-ARGOS): Supporting development and validation of Infectious Disease Dx tests.</title>
        <authorList>
            <person name="Duncan R."/>
            <person name="Fisher C."/>
            <person name="Tallon L."/>
            <person name="Sadzewicz L."/>
            <person name="Sengamalay N."/>
            <person name="Ott S."/>
            <person name="Godinez A."/>
            <person name="Nagaraj S."/>
            <person name="Vavikolanu K."/>
            <person name="Nadendla S."/>
            <person name="Aluvathingal J."/>
            <person name="Sichtig H."/>
        </authorList>
    </citation>
    <scope>NUCLEOTIDE SEQUENCE [LARGE SCALE GENOMIC DNA]</scope>
    <source>
        <strain evidence="10">FDAARGOS_361</strain>
    </source>
</reference>
<dbReference type="PANTHER" id="PTHR10012:SF0">
    <property type="entry name" value="SERINE_THREONINE-PROTEIN PHOSPHATASE 2A ACTIVATOR"/>
    <property type="match status" value="1"/>
</dbReference>
<dbReference type="InterPro" id="IPR004327">
    <property type="entry name" value="Phstyr_phstse_ac"/>
</dbReference>